<dbReference type="Gene3D" id="3.40.50.720">
    <property type="entry name" value="NAD(P)-binding Rossmann-like Domain"/>
    <property type="match status" value="1"/>
</dbReference>
<dbReference type="PANTHER" id="PTHR43439">
    <property type="entry name" value="PHENYLACETATE-COENZYME A LIGASE"/>
    <property type="match status" value="1"/>
</dbReference>
<dbReference type="InterPro" id="IPR042099">
    <property type="entry name" value="ANL_N_sf"/>
</dbReference>
<dbReference type="OrthoDB" id="429813at2759"/>
<dbReference type="InterPro" id="IPR036291">
    <property type="entry name" value="NAD(P)-bd_dom_sf"/>
</dbReference>
<evidence type="ECO:0000313" key="6">
    <source>
        <dbReference type="EMBL" id="OJJ43897.1"/>
    </source>
</evidence>
<sequence length="1105" mass="121426">MPNSRTEAAKHSLLPTIIDDLACQEPGSIWGEYPRSEASLKYGYEKISYAQFANAVNGVAHQLESTLGRKDTGEPLAFLGSNDPRCPIALIAAIKAGFKLFLISEGNNLTTNIKLLDDVQCSTLVTTSKLLPPVQSLLAERTMTSVELFPLELLLNNPHSPYPFTKTLDEAERDTAFMTHTSGSAGFPKSMSVSHSYVARVAQNIGLDAPEGYEMLSSMIGNNRSVVLTPLGHPAGVHFGILNPFFNNTTVILPLPTVSPTGEALLDILKNCHADWVVAVPLTLETISKGTALLNDIARHVKLLLFSSGSLSSNSGDTIASKIKLVSLVASPETGPLPTMYRYGYNSQKDWNYVRLHPALGARFDPLPGDVFELVFERSPKCESHQTVFTLYPDLEVYRTKDLFTPHPSLPDTWTHASHSDDIIVFLSGEKANPIVFESYVARNPEVSAALMFGHQRFEAGLLIELNYQDTLTTLEKAHIMQRIWPTIEEANELLPAYTRVSESHVCFTDPGVPFIRTLKGSIHRQATLQQCSDKVNQLYIDVEAIWTPVSRRPNIGAIEKVKELVSMSVREATGWEDIQEKDDFFIRGMDSLQVLHLVRLLRQKVSIRSIQPSTIYLTQTVSALATTLKTMARDMEFAAARKKEQQLRDRIGMLKKHMHEIDLVADNILSQGVRRGYTSAAREDKRHTVLLTGSTGSIGSFILNTLISEPRIRHIYCLNRSANPGTLQKERNALLDSTLPTAFAVEKVTFLTANLSEPLTLGLPAMIYKSISDQVTLVIYNSWNVDSHLPLTAFESPLSGVVNLSALCVHSTLQAAFVLISSISAVSQFDVTKSTNCSVPETIIENIEAPAANGYAESKYISERLLAHATAKLGLRRAVVLRLSQIAGPARSDGRWDFDDWIPAMIMGSKYLGVLPSSLDGDEQDSHTHQAIDWLPIDELADVVVEIGLQAADQSLSLSSSSSSSSSSSNDEHIRVLHPLNPYRTTWKALLPCVKATLEETASLQTTIEVVPPGVWITRLRANAAALLDGSASDETREAILHANPALQLLDFFDARFGAPGGDKAMRGDLQWETVNAEEASAKLRSAAVIDGAMMARWVRQWCG</sequence>
<accession>A0A1L9S9U9</accession>
<reference evidence="7" key="1">
    <citation type="journal article" date="2017" name="Genome Biol.">
        <title>Comparative genomics reveals high biological diversity and specific adaptations in the industrially and medically important fungal genus Aspergillus.</title>
        <authorList>
            <person name="de Vries R.P."/>
            <person name="Riley R."/>
            <person name="Wiebenga A."/>
            <person name="Aguilar-Osorio G."/>
            <person name="Amillis S."/>
            <person name="Uchima C.A."/>
            <person name="Anderluh G."/>
            <person name="Asadollahi M."/>
            <person name="Askin M."/>
            <person name="Barry K."/>
            <person name="Battaglia E."/>
            <person name="Bayram O."/>
            <person name="Benocci T."/>
            <person name="Braus-Stromeyer S.A."/>
            <person name="Caldana C."/>
            <person name="Canovas D."/>
            <person name="Cerqueira G.C."/>
            <person name="Chen F."/>
            <person name="Chen W."/>
            <person name="Choi C."/>
            <person name="Clum A."/>
            <person name="Dos Santos R.A."/>
            <person name="Damasio A.R."/>
            <person name="Diallinas G."/>
            <person name="Emri T."/>
            <person name="Fekete E."/>
            <person name="Flipphi M."/>
            <person name="Freyberg S."/>
            <person name="Gallo A."/>
            <person name="Gournas C."/>
            <person name="Habgood R."/>
            <person name="Hainaut M."/>
            <person name="Harispe M.L."/>
            <person name="Henrissat B."/>
            <person name="Hilden K.S."/>
            <person name="Hope R."/>
            <person name="Hossain A."/>
            <person name="Karabika E."/>
            <person name="Karaffa L."/>
            <person name="Karanyi Z."/>
            <person name="Krasevec N."/>
            <person name="Kuo A."/>
            <person name="Kusch H."/>
            <person name="LaButti K."/>
            <person name="Lagendijk E.L."/>
            <person name="Lapidus A."/>
            <person name="Levasseur A."/>
            <person name="Lindquist E."/>
            <person name="Lipzen A."/>
            <person name="Logrieco A.F."/>
            <person name="MacCabe A."/>
            <person name="Maekelae M.R."/>
            <person name="Malavazi I."/>
            <person name="Melin P."/>
            <person name="Meyer V."/>
            <person name="Mielnichuk N."/>
            <person name="Miskei M."/>
            <person name="Molnar A.P."/>
            <person name="Mule G."/>
            <person name="Ngan C.Y."/>
            <person name="Orejas M."/>
            <person name="Orosz E."/>
            <person name="Ouedraogo J.P."/>
            <person name="Overkamp K.M."/>
            <person name="Park H.-S."/>
            <person name="Perrone G."/>
            <person name="Piumi F."/>
            <person name="Punt P.J."/>
            <person name="Ram A.F."/>
            <person name="Ramon A."/>
            <person name="Rauscher S."/>
            <person name="Record E."/>
            <person name="Riano-Pachon D.M."/>
            <person name="Robert V."/>
            <person name="Roehrig J."/>
            <person name="Ruller R."/>
            <person name="Salamov A."/>
            <person name="Salih N.S."/>
            <person name="Samson R.A."/>
            <person name="Sandor E."/>
            <person name="Sanguinetti M."/>
            <person name="Schuetze T."/>
            <person name="Sepcic K."/>
            <person name="Shelest E."/>
            <person name="Sherlock G."/>
            <person name="Sophianopoulou V."/>
            <person name="Squina F.M."/>
            <person name="Sun H."/>
            <person name="Susca A."/>
            <person name="Todd R.B."/>
            <person name="Tsang A."/>
            <person name="Unkles S.E."/>
            <person name="van de Wiele N."/>
            <person name="van Rossen-Uffink D."/>
            <person name="Oliveira J.V."/>
            <person name="Vesth T.C."/>
            <person name="Visser J."/>
            <person name="Yu J.-H."/>
            <person name="Zhou M."/>
            <person name="Andersen M.R."/>
            <person name="Archer D.B."/>
            <person name="Baker S.E."/>
            <person name="Benoit I."/>
            <person name="Brakhage A.A."/>
            <person name="Braus G.H."/>
            <person name="Fischer R."/>
            <person name="Frisvad J.C."/>
            <person name="Goldman G.H."/>
            <person name="Houbraken J."/>
            <person name="Oakley B."/>
            <person name="Pocsi I."/>
            <person name="Scazzocchio C."/>
            <person name="Seiboth B."/>
            <person name="vanKuyk P.A."/>
            <person name="Wortman J."/>
            <person name="Dyer P.S."/>
            <person name="Grigoriev I.V."/>
        </authorList>
    </citation>
    <scope>NUCLEOTIDE SEQUENCE [LARGE SCALE GENOMIC DNA]</scope>
    <source>
        <strain evidence="7">CBS 506.65</strain>
    </source>
</reference>
<protein>
    <recommendedName>
        <fullName evidence="8">Carrier domain-containing protein</fullName>
    </recommendedName>
</protein>
<dbReference type="InterPro" id="IPR009081">
    <property type="entry name" value="PP-bd_ACP"/>
</dbReference>
<dbReference type="AlphaFoldDB" id="A0A1L9S9U9"/>
<dbReference type="GeneID" id="34616816"/>
<keyword evidence="2" id="KW-0597">Phosphoprotein</keyword>
<dbReference type="InterPro" id="IPR036736">
    <property type="entry name" value="ACP-like_sf"/>
</dbReference>
<dbReference type="Pfam" id="PF23562">
    <property type="entry name" value="AMP-binding_C_3"/>
    <property type="match status" value="1"/>
</dbReference>
<evidence type="ECO:0000259" key="4">
    <source>
        <dbReference type="Pfam" id="PF00550"/>
    </source>
</evidence>
<dbReference type="SUPFAM" id="SSF51735">
    <property type="entry name" value="NAD(P)-binding Rossmann-fold domains"/>
    <property type="match status" value="1"/>
</dbReference>
<dbReference type="RefSeq" id="XP_022578407.1">
    <property type="nucleotide sequence ID" value="XM_022730352.1"/>
</dbReference>
<dbReference type="Gene3D" id="3.40.50.12780">
    <property type="entry name" value="N-terminal domain of ligase-like"/>
    <property type="match status" value="1"/>
</dbReference>
<evidence type="ECO:0000259" key="3">
    <source>
        <dbReference type="Pfam" id="PF00501"/>
    </source>
</evidence>
<dbReference type="Pfam" id="PF00501">
    <property type="entry name" value="AMP-binding"/>
    <property type="match status" value="1"/>
</dbReference>
<dbReference type="STRING" id="1073090.A0A1L9S9U9"/>
<dbReference type="VEuPathDB" id="FungiDB:ASPZODRAFT_892681"/>
<dbReference type="PANTHER" id="PTHR43439:SF2">
    <property type="entry name" value="ENZYME, PUTATIVE (JCVI)-RELATED"/>
    <property type="match status" value="1"/>
</dbReference>
<evidence type="ECO:0000313" key="7">
    <source>
        <dbReference type="Proteomes" id="UP000184188"/>
    </source>
</evidence>
<name>A0A1L9S9U9_9EURO</name>
<dbReference type="InterPro" id="IPR051414">
    <property type="entry name" value="Adenylate-forming_Reductase"/>
</dbReference>
<feature type="domain" description="Carrier" evidence="4">
    <location>
        <begin position="569"/>
        <end position="628"/>
    </location>
</feature>
<proteinExistence type="predicted"/>
<keyword evidence="7" id="KW-1185">Reference proteome</keyword>
<evidence type="ECO:0000256" key="1">
    <source>
        <dbReference type="ARBA" id="ARBA00022450"/>
    </source>
</evidence>
<dbReference type="InterPro" id="IPR013120">
    <property type="entry name" value="FAR_NAD-bd"/>
</dbReference>
<dbReference type="EMBL" id="KV878350">
    <property type="protein sequence ID" value="OJJ43897.1"/>
    <property type="molecule type" value="Genomic_DNA"/>
</dbReference>
<dbReference type="Pfam" id="PF07993">
    <property type="entry name" value="NAD_binding_4"/>
    <property type="match status" value="1"/>
</dbReference>
<feature type="domain" description="Thioester reductase (TE)" evidence="5">
    <location>
        <begin position="692"/>
        <end position="944"/>
    </location>
</feature>
<dbReference type="InterPro" id="IPR000873">
    <property type="entry name" value="AMP-dep_synth/lig_dom"/>
</dbReference>
<organism evidence="6 7">
    <name type="scientific">Penicilliopsis zonata CBS 506.65</name>
    <dbReference type="NCBI Taxonomy" id="1073090"/>
    <lineage>
        <taxon>Eukaryota</taxon>
        <taxon>Fungi</taxon>
        <taxon>Dikarya</taxon>
        <taxon>Ascomycota</taxon>
        <taxon>Pezizomycotina</taxon>
        <taxon>Eurotiomycetes</taxon>
        <taxon>Eurotiomycetidae</taxon>
        <taxon>Eurotiales</taxon>
        <taxon>Aspergillaceae</taxon>
        <taxon>Penicilliopsis</taxon>
    </lineage>
</organism>
<dbReference type="Gene3D" id="1.10.1200.10">
    <property type="entry name" value="ACP-like"/>
    <property type="match status" value="1"/>
</dbReference>
<keyword evidence="1" id="KW-0596">Phosphopantetheine</keyword>
<dbReference type="Proteomes" id="UP000184188">
    <property type="component" value="Unassembled WGS sequence"/>
</dbReference>
<feature type="domain" description="AMP-dependent synthetase/ligase" evidence="3">
    <location>
        <begin position="33"/>
        <end position="313"/>
    </location>
</feature>
<dbReference type="SUPFAM" id="SSF56801">
    <property type="entry name" value="Acetyl-CoA synthetase-like"/>
    <property type="match status" value="1"/>
</dbReference>
<dbReference type="Pfam" id="PF00550">
    <property type="entry name" value="PP-binding"/>
    <property type="match status" value="1"/>
</dbReference>
<dbReference type="SUPFAM" id="SSF47336">
    <property type="entry name" value="ACP-like"/>
    <property type="match status" value="1"/>
</dbReference>
<evidence type="ECO:0000256" key="2">
    <source>
        <dbReference type="ARBA" id="ARBA00022553"/>
    </source>
</evidence>
<evidence type="ECO:0008006" key="8">
    <source>
        <dbReference type="Google" id="ProtNLM"/>
    </source>
</evidence>
<gene>
    <name evidence="6" type="ORF">ASPZODRAFT_892681</name>
</gene>
<evidence type="ECO:0000259" key="5">
    <source>
        <dbReference type="Pfam" id="PF07993"/>
    </source>
</evidence>